<name>A0ABV8A5T7_9DEIO</name>
<dbReference type="InterPro" id="IPR029045">
    <property type="entry name" value="ClpP/crotonase-like_dom_sf"/>
</dbReference>
<dbReference type="Gene3D" id="3.90.226.10">
    <property type="entry name" value="2-enoyl-CoA Hydratase, Chain A, domain 1"/>
    <property type="match status" value="1"/>
</dbReference>
<evidence type="ECO:0000256" key="2">
    <source>
        <dbReference type="ARBA" id="ARBA00022832"/>
    </source>
</evidence>
<dbReference type="Gene3D" id="1.10.1040.50">
    <property type="match status" value="1"/>
</dbReference>
<dbReference type="Pfam" id="PF02737">
    <property type="entry name" value="3HCDH_N"/>
    <property type="match status" value="1"/>
</dbReference>
<dbReference type="SUPFAM" id="SSF52096">
    <property type="entry name" value="ClpP/crotonase"/>
    <property type="match status" value="1"/>
</dbReference>
<dbReference type="SUPFAM" id="SSF51735">
    <property type="entry name" value="NAD(P)-binding Rossmann-fold domains"/>
    <property type="match status" value="1"/>
</dbReference>
<dbReference type="PANTHER" id="PTHR48075:SF7">
    <property type="entry name" value="3-HYDROXYACYL-COA DEHYDROGENASE-RELATED"/>
    <property type="match status" value="1"/>
</dbReference>
<accession>A0ABV8A5T7</accession>
<comment type="catalytic activity">
    <reaction evidence="7">
        <text>a (3S)-3-hydroxyacyl-CoA + NAD(+) = a 3-oxoacyl-CoA + NADH + H(+)</text>
        <dbReference type="Rhea" id="RHEA:22432"/>
        <dbReference type="ChEBI" id="CHEBI:15378"/>
        <dbReference type="ChEBI" id="CHEBI:57318"/>
        <dbReference type="ChEBI" id="CHEBI:57540"/>
        <dbReference type="ChEBI" id="CHEBI:57945"/>
        <dbReference type="ChEBI" id="CHEBI:90726"/>
        <dbReference type="EC" id="1.1.1.35"/>
    </reaction>
</comment>
<dbReference type="EMBL" id="JBHRZF010000094">
    <property type="protein sequence ID" value="MFC3860760.1"/>
    <property type="molecule type" value="Genomic_DNA"/>
</dbReference>
<feature type="domain" description="3-hydroxyacyl-CoA dehydrogenase NAD binding" evidence="10">
    <location>
        <begin position="5"/>
        <end position="188"/>
    </location>
</feature>
<reference evidence="12" key="1">
    <citation type="journal article" date="2019" name="Int. J. Syst. Evol. Microbiol.">
        <title>The Global Catalogue of Microorganisms (GCM) 10K type strain sequencing project: providing services to taxonomists for standard genome sequencing and annotation.</title>
        <authorList>
            <consortium name="The Broad Institute Genomics Platform"/>
            <consortium name="The Broad Institute Genome Sequencing Center for Infectious Disease"/>
            <person name="Wu L."/>
            <person name="Ma J."/>
        </authorList>
    </citation>
    <scope>NUCLEOTIDE SEQUENCE [LARGE SCALE GENOMIC DNA]</scope>
    <source>
        <strain evidence="12">CCTCC AB 2013263</strain>
    </source>
</reference>
<dbReference type="RefSeq" id="WP_380077005.1">
    <property type="nucleotide sequence ID" value="NZ_JBHRZF010000094.1"/>
</dbReference>
<keyword evidence="12" id="KW-1185">Reference proteome</keyword>
<evidence type="ECO:0000256" key="5">
    <source>
        <dbReference type="ARBA" id="ARBA00023027"/>
    </source>
</evidence>
<keyword evidence="8" id="KW-0732">Signal</keyword>
<keyword evidence="3" id="KW-0442">Lipid degradation</keyword>
<evidence type="ECO:0000259" key="10">
    <source>
        <dbReference type="Pfam" id="PF02737"/>
    </source>
</evidence>
<comment type="pathway">
    <text evidence="1">Lipid metabolism; fatty acid beta-oxidation.</text>
</comment>
<dbReference type="SUPFAM" id="SSF48179">
    <property type="entry name" value="6-phosphogluconate dehydrogenase C-terminal domain-like"/>
    <property type="match status" value="2"/>
</dbReference>
<dbReference type="PANTHER" id="PTHR48075">
    <property type="entry name" value="3-HYDROXYACYL-COA DEHYDROGENASE FAMILY PROTEIN"/>
    <property type="match status" value="1"/>
</dbReference>
<keyword evidence="6" id="KW-0443">Lipid metabolism</keyword>
<dbReference type="InterPro" id="IPR008927">
    <property type="entry name" value="6-PGluconate_DH-like_C_sf"/>
</dbReference>
<evidence type="ECO:0000259" key="9">
    <source>
        <dbReference type="Pfam" id="PF00725"/>
    </source>
</evidence>
<evidence type="ECO:0000256" key="1">
    <source>
        <dbReference type="ARBA" id="ARBA00005005"/>
    </source>
</evidence>
<dbReference type="InterPro" id="IPR006108">
    <property type="entry name" value="3HC_DH_C"/>
</dbReference>
<keyword evidence="5" id="KW-0520">NAD</keyword>
<evidence type="ECO:0000256" key="3">
    <source>
        <dbReference type="ARBA" id="ARBA00022963"/>
    </source>
</evidence>
<dbReference type="Gene3D" id="3.40.50.720">
    <property type="entry name" value="NAD(P)-binding Rossmann-like Domain"/>
    <property type="match status" value="1"/>
</dbReference>
<feature type="domain" description="3-hydroxyacyl-CoA dehydrogenase C-terminal" evidence="9">
    <location>
        <begin position="191"/>
        <end position="288"/>
    </location>
</feature>
<feature type="chain" id="PRO_5047106471" evidence="8">
    <location>
        <begin position="26"/>
        <end position="780"/>
    </location>
</feature>
<dbReference type="Pfam" id="PF00378">
    <property type="entry name" value="ECH_1"/>
    <property type="match status" value="1"/>
</dbReference>
<evidence type="ECO:0000256" key="6">
    <source>
        <dbReference type="ARBA" id="ARBA00023098"/>
    </source>
</evidence>
<comment type="caution">
    <text evidence="11">The sequence shown here is derived from an EMBL/GenBank/DDBJ whole genome shotgun (WGS) entry which is preliminary data.</text>
</comment>
<dbReference type="InterPro" id="IPR006176">
    <property type="entry name" value="3-OHacyl-CoA_DH_NAD-bd"/>
</dbReference>
<dbReference type="Proteomes" id="UP001595748">
    <property type="component" value="Unassembled WGS sequence"/>
</dbReference>
<evidence type="ECO:0000256" key="4">
    <source>
        <dbReference type="ARBA" id="ARBA00023002"/>
    </source>
</evidence>
<dbReference type="InterPro" id="IPR036291">
    <property type="entry name" value="NAD(P)-bd_dom_sf"/>
</dbReference>
<organism evidence="11 12">
    <name type="scientific">Deinococcus antarcticus</name>
    <dbReference type="NCBI Taxonomy" id="1298767"/>
    <lineage>
        <taxon>Bacteria</taxon>
        <taxon>Thermotogati</taxon>
        <taxon>Deinococcota</taxon>
        <taxon>Deinococci</taxon>
        <taxon>Deinococcales</taxon>
        <taxon>Deinococcaceae</taxon>
        <taxon>Deinococcus</taxon>
    </lineage>
</organism>
<keyword evidence="4" id="KW-0560">Oxidoreductase</keyword>
<proteinExistence type="predicted"/>
<evidence type="ECO:0000313" key="11">
    <source>
        <dbReference type="EMBL" id="MFC3860760.1"/>
    </source>
</evidence>
<protein>
    <submittedName>
        <fullName evidence="11">3-hydroxyacyl-CoA dehydrogenase NAD-binding domain-containing protein</fullName>
    </submittedName>
</protein>
<feature type="signal peptide" evidence="8">
    <location>
        <begin position="1"/>
        <end position="25"/>
    </location>
</feature>
<gene>
    <name evidence="11" type="ORF">ACFOPQ_08285</name>
</gene>
<dbReference type="CDD" id="cd06558">
    <property type="entry name" value="crotonase-like"/>
    <property type="match status" value="1"/>
</dbReference>
<evidence type="ECO:0000313" key="12">
    <source>
        <dbReference type="Proteomes" id="UP001595748"/>
    </source>
</evidence>
<keyword evidence="2" id="KW-0276">Fatty acid metabolism</keyword>
<dbReference type="InterPro" id="IPR001753">
    <property type="entry name" value="Enoyl-CoA_hydra/iso"/>
</dbReference>
<dbReference type="Pfam" id="PF00725">
    <property type="entry name" value="3HCDH"/>
    <property type="match status" value="1"/>
</dbReference>
<evidence type="ECO:0000256" key="8">
    <source>
        <dbReference type="SAM" id="SignalP"/>
    </source>
</evidence>
<sequence length="780" mass="84697">MKIKKAAVIGAGVMGAAIAAQLANAGIPVLLLDIVLPDKPDRNFLAKAGVERALKARPAAFMDKDRAKLIEVGNLEDDLKKIKDCDWVLEAIIEKLDAKKDLWAKVEAIAKKTAIISSNSSGIPMSLQIEGRSEDFQRRFVGAHFFNPPRYLHLLELIPTEKTDPQVLKDLSEFGEKVLGKGIVVANDVPGFVANRIGVYGIVRAMQHMEKYGLTPAEVDQLTGPVLGRASSATFRTADLSGLDIISHVASDMGKATPDDEDFTLTDSFKQMVEKGILGDKSGSGFYKKTRDEKGKTKILNLNLQTGEYEDQGRVKVAAVEAVKGKPLAERVNALYTAEGKEGDFLRASMNDGFWYAAKMAGNVSNRLQDIDNALKWGFGWEQGPFETMDTIGVQQVIQNLEAEGRTLPPLLQAMKDSGREKFYDGTEVVTPAGETAAYEAPYFILTDLKKDASKVVKKRPGASIVDIGDGVLLVEWHAKMNALGEDQLRSVQDAHKLVQDMGYAGLVLGNQGEHFSAGANLPLILSQAQADEWDELDDAIKQFQQVSTSMRFSPHPTVAAPFNMALGGGCEFSIHADQIVASAELYMGLVEVGVGLIPGGGGTKEMLLRFTDQLHPNQQIGASLLPAVQRAFELIGTAKVSTSALEARNLGFLRDHDTVVMNKNHVIQKAKRAVLALAPDYVQPVMRQDIPVMGDAALGALKSALYGMHEGGFITDYDLVVSEQLGKVLSGGTGNNRTAKVSEQHLLDLEREAFLTLLGKKGTQQRIDHMLKTGKPLRN</sequence>
<evidence type="ECO:0000256" key="7">
    <source>
        <dbReference type="ARBA" id="ARBA00049556"/>
    </source>
</evidence>